<dbReference type="Proteomes" id="UP000254893">
    <property type="component" value="Unassembled WGS sequence"/>
</dbReference>
<sequence>MQKEDIRKVSSFLFVKIYIKNTLSLKIAFVMYILFIL</sequence>
<protein>
    <submittedName>
        <fullName evidence="2">Uncharacterized protein</fullName>
    </submittedName>
</protein>
<gene>
    <name evidence="2" type="ORF">NCTC11388_04590</name>
</gene>
<evidence type="ECO:0000256" key="1">
    <source>
        <dbReference type="SAM" id="Phobius"/>
    </source>
</evidence>
<evidence type="ECO:0000313" key="3">
    <source>
        <dbReference type="Proteomes" id="UP000254893"/>
    </source>
</evidence>
<keyword evidence="1" id="KW-0472">Membrane</keyword>
<name>A0A380CUY8_SPHSI</name>
<feature type="transmembrane region" description="Helical" evidence="1">
    <location>
        <begin position="12"/>
        <end position="35"/>
    </location>
</feature>
<accession>A0A380CUY8</accession>
<evidence type="ECO:0000313" key="2">
    <source>
        <dbReference type="EMBL" id="SUJ29290.1"/>
    </source>
</evidence>
<reference evidence="2 3" key="1">
    <citation type="submission" date="2018-06" db="EMBL/GenBank/DDBJ databases">
        <authorList>
            <consortium name="Pathogen Informatics"/>
            <person name="Doyle S."/>
        </authorList>
    </citation>
    <scope>NUCLEOTIDE SEQUENCE [LARGE SCALE GENOMIC DNA]</scope>
    <source>
        <strain evidence="2 3">NCTC11388</strain>
    </source>
</reference>
<keyword evidence="1" id="KW-0812">Transmembrane</keyword>
<dbReference type="EMBL" id="UGYW01000002">
    <property type="protein sequence ID" value="SUJ29290.1"/>
    <property type="molecule type" value="Genomic_DNA"/>
</dbReference>
<proteinExistence type="predicted"/>
<keyword evidence="1" id="KW-1133">Transmembrane helix</keyword>
<organism evidence="2 3">
    <name type="scientific">Sphingobacterium spiritivorum</name>
    <name type="common">Flavobacterium spiritivorum</name>
    <dbReference type="NCBI Taxonomy" id="258"/>
    <lineage>
        <taxon>Bacteria</taxon>
        <taxon>Pseudomonadati</taxon>
        <taxon>Bacteroidota</taxon>
        <taxon>Sphingobacteriia</taxon>
        <taxon>Sphingobacteriales</taxon>
        <taxon>Sphingobacteriaceae</taxon>
        <taxon>Sphingobacterium</taxon>
    </lineage>
</organism>
<dbReference type="AlphaFoldDB" id="A0A380CUY8"/>